<comment type="caution">
    <text evidence="5">The sequence shown here is derived from an EMBL/GenBank/DDBJ whole genome shotgun (WGS) entry which is preliminary data.</text>
</comment>
<evidence type="ECO:0000313" key="6">
    <source>
        <dbReference type="Proteomes" id="UP000193685"/>
    </source>
</evidence>
<feature type="compositionally biased region" description="Polar residues" evidence="4">
    <location>
        <begin position="280"/>
        <end position="293"/>
    </location>
</feature>
<dbReference type="InterPro" id="IPR006709">
    <property type="entry name" value="SSU_processome_Utp14"/>
</dbReference>
<dbReference type="Proteomes" id="UP000193685">
    <property type="component" value="Unassembled WGS sequence"/>
</dbReference>
<dbReference type="RefSeq" id="XP_040726034.1">
    <property type="nucleotide sequence ID" value="XM_040866804.1"/>
</dbReference>
<keyword evidence="2" id="KW-0597">Phosphoprotein</keyword>
<feature type="compositionally biased region" description="Acidic residues" evidence="4">
    <location>
        <begin position="601"/>
        <end position="611"/>
    </location>
</feature>
<dbReference type="PANTHER" id="PTHR14150:SF12">
    <property type="entry name" value="U3 SMALL NUCLEOLAR RNA-ASSOCIATED PROTEIN 14 HOMOLOG A"/>
    <property type="match status" value="1"/>
</dbReference>
<feature type="region of interest" description="Disordered" evidence="4">
    <location>
        <begin position="566"/>
        <end position="663"/>
    </location>
</feature>
<dbReference type="GO" id="GO:0032040">
    <property type="term" value="C:small-subunit processome"/>
    <property type="evidence" value="ECO:0007669"/>
    <property type="project" value="InterPro"/>
</dbReference>
<dbReference type="STRING" id="56484.A0A1Y2FIH0"/>
<feature type="compositionally biased region" description="Polar residues" evidence="4">
    <location>
        <begin position="93"/>
        <end position="105"/>
    </location>
</feature>
<feature type="compositionally biased region" description="Basic and acidic residues" evidence="4">
    <location>
        <begin position="650"/>
        <end position="663"/>
    </location>
</feature>
<dbReference type="OMA" id="QVIEPMD"/>
<dbReference type="AlphaFoldDB" id="A0A1Y2FIH0"/>
<dbReference type="PANTHER" id="PTHR14150">
    <property type="entry name" value="U3 SMALL NUCLEOLAR RNA-ASSOCIATED PROTEIN 14"/>
    <property type="match status" value="1"/>
</dbReference>
<evidence type="ECO:0000256" key="4">
    <source>
        <dbReference type="SAM" id="MobiDB-lite"/>
    </source>
</evidence>
<proteinExistence type="predicted"/>
<keyword evidence="3" id="KW-0539">Nucleus</keyword>
<evidence type="ECO:0000313" key="5">
    <source>
        <dbReference type="EMBL" id="ORY83739.1"/>
    </source>
</evidence>
<feature type="compositionally biased region" description="Basic and acidic residues" evidence="4">
    <location>
        <begin position="256"/>
        <end position="277"/>
    </location>
</feature>
<feature type="compositionally biased region" description="Acidic residues" evidence="4">
    <location>
        <begin position="571"/>
        <end position="580"/>
    </location>
</feature>
<feature type="region of interest" description="Disordered" evidence="4">
    <location>
        <begin position="1"/>
        <end position="293"/>
    </location>
</feature>
<feature type="compositionally biased region" description="Acidic residues" evidence="4">
    <location>
        <begin position="54"/>
        <end position="63"/>
    </location>
</feature>
<dbReference type="OrthoDB" id="277439at2759"/>
<evidence type="ECO:0000256" key="2">
    <source>
        <dbReference type="ARBA" id="ARBA00022553"/>
    </source>
</evidence>
<organism evidence="5 6">
    <name type="scientific">Protomyces lactucae-debilis</name>
    <dbReference type="NCBI Taxonomy" id="2754530"/>
    <lineage>
        <taxon>Eukaryota</taxon>
        <taxon>Fungi</taxon>
        <taxon>Dikarya</taxon>
        <taxon>Ascomycota</taxon>
        <taxon>Taphrinomycotina</taxon>
        <taxon>Taphrinomycetes</taxon>
        <taxon>Taphrinales</taxon>
        <taxon>Protomycetaceae</taxon>
        <taxon>Protomyces</taxon>
    </lineage>
</organism>
<dbReference type="GO" id="GO:0006364">
    <property type="term" value="P:rRNA processing"/>
    <property type="evidence" value="ECO:0007669"/>
    <property type="project" value="InterPro"/>
</dbReference>
<feature type="compositionally biased region" description="Basic residues" evidence="4">
    <location>
        <begin position="448"/>
        <end position="459"/>
    </location>
</feature>
<feature type="compositionally biased region" description="Basic and acidic residues" evidence="4">
    <location>
        <begin position="516"/>
        <end position="529"/>
    </location>
</feature>
<sequence length="855" mass="94912">MSGRRKLARQAGRGTAPRPAASSSVAGGRKAPKRKSQNKSQYRAQNAFNLAAQGDDDGEEGDSDQGQVKEDDDEEIDSDDAFESGDEERFSSFKFTGSLKKNGTPKSVLDKKLQKEVGAKESKSKKVTFARREIDLNEDSDDALEAASDESESEDDDGGVSASKHDAEESASDFEEDDGQDLMDLSEMLGGPKEKATESDTEEDTAPSGPDLDEIPYKSMPDSEDSEMDSADILSESPSDEEGNEDALERFIQQLDARKRQNEDTETPKKRVKRDLTEVNEANTASEHNATTTNKLTMDDLLAGMSDKQAAVLGKGETLQAPLAKPIQDRIDRSAAYDTVKDQITQWQPAVRQLREAPVLKFPLQEPAKPVSSTNTLAAEFKPSNNLEHEIDSILKESGMRSEKQVAAFEDLAMASLSVEEVAARRAELAIMRDLMFRQEIKAKRQSKIKSKSYRRIQRKEREKLAAAQEPDGRQVEEERARERMELRHRNTGAWAQKMLGRAHHGEGSRQAITERLQRGEDLERKIRGDDEDVSEEDQADDAEEEALPNKGVFAMKFMRDADAREARDLDAEDEEEVEGLIERNAGRRRFAPAAQATPEEPQEAVSDNDPDASARLNMVERRSKPTPSSRELPDPEADDDENPWLTATPRRDKSHVSAKDDDASHKFAVKLAKAKKATKAPKHAGNMKPALDMTKVLTIADDAQPALQQDLVAQAFAGDDVVAEFAAEKEAAEQADAPQEIDETLPGWGSWTGADIKRKPKKRFIRKVEGLDVEARKDKGLAHVVINEKRMKLAKPLMTAAVPFPYATKEQYERSLQMPLGKEWATRSTFQRTTMPKVVVKQGAVIAPMQRPFA</sequence>
<gene>
    <name evidence="5" type="ORF">BCR37DRAFT_277156</name>
</gene>
<dbReference type="Pfam" id="PF04615">
    <property type="entry name" value="Utp14"/>
    <property type="match status" value="1"/>
</dbReference>
<accession>A0A1Y2FIH0</accession>
<feature type="compositionally biased region" description="Basic and acidic residues" evidence="4">
    <location>
        <begin position="108"/>
        <end position="135"/>
    </location>
</feature>
<feature type="compositionally biased region" description="Polar residues" evidence="4">
    <location>
        <begin position="38"/>
        <end position="48"/>
    </location>
</feature>
<comment type="subcellular location">
    <subcellularLocation>
        <location evidence="1">Nucleus</location>
        <location evidence="1">Nucleolus</location>
    </subcellularLocation>
</comment>
<feature type="region of interest" description="Disordered" evidence="4">
    <location>
        <begin position="501"/>
        <end position="553"/>
    </location>
</feature>
<feature type="compositionally biased region" description="Acidic residues" evidence="4">
    <location>
        <begin position="169"/>
        <end position="181"/>
    </location>
</feature>
<feature type="compositionally biased region" description="Acidic residues" evidence="4">
    <location>
        <begin position="136"/>
        <end position="158"/>
    </location>
</feature>
<evidence type="ECO:0000256" key="3">
    <source>
        <dbReference type="ARBA" id="ARBA00023242"/>
    </source>
</evidence>
<reference evidence="5 6" key="1">
    <citation type="submission" date="2016-07" db="EMBL/GenBank/DDBJ databases">
        <title>Pervasive Adenine N6-methylation of Active Genes in Fungi.</title>
        <authorList>
            <consortium name="DOE Joint Genome Institute"/>
            <person name="Mondo S.J."/>
            <person name="Dannebaum R.O."/>
            <person name="Kuo R.C."/>
            <person name="Labutti K."/>
            <person name="Haridas S."/>
            <person name="Kuo A."/>
            <person name="Salamov A."/>
            <person name="Ahrendt S.R."/>
            <person name="Lipzen A."/>
            <person name="Sullivan W."/>
            <person name="Andreopoulos W.B."/>
            <person name="Clum A."/>
            <person name="Lindquist E."/>
            <person name="Daum C."/>
            <person name="Ramamoorthy G.K."/>
            <person name="Gryganskyi A."/>
            <person name="Culley D."/>
            <person name="Magnuson J.K."/>
            <person name="James T.Y."/>
            <person name="O'Malley M.A."/>
            <person name="Stajich J.E."/>
            <person name="Spatafora J.W."/>
            <person name="Visel A."/>
            <person name="Grigoriev I.V."/>
        </authorList>
    </citation>
    <scope>NUCLEOTIDE SEQUENCE [LARGE SCALE GENOMIC DNA]</scope>
    <source>
        <strain evidence="5 6">12-1054</strain>
    </source>
</reference>
<feature type="compositionally biased region" description="Acidic residues" evidence="4">
    <location>
        <begin position="530"/>
        <end position="547"/>
    </location>
</feature>
<protein>
    <submittedName>
        <fullName evidence="5">Utp14 protein-domain-containing protein</fullName>
    </submittedName>
</protein>
<name>A0A1Y2FIH0_PROLT</name>
<keyword evidence="6" id="KW-1185">Reference proteome</keyword>
<evidence type="ECO:0000256" key="1">
    <source>
        <dbReference type="ARBA" id="ARBA00004604"/>
    </source>
</evidence>
<dbReference type="EMBL" id="MCFI01000007">
    <property type="protein sequence ID" value="ORY83739.1"/>
    <property type="molecule type" value="Genomic_DNA"/>
</dbReference>
<feature type="compositionally biased region" description="Acidic residues" evidence="4">
    <location>
        <begin position="70"/>
        <end position="86"/>
    </location>
</feature>
<feature type="region of interest" description="Disordered" evidence="4">
    <location>
        <begin position="448"/>
        <end position="479"/>
    </location>
</feature>
<dbReference type="GeneID" id="63783403"/>
<feature type="compositionally biased region" description="Basic and acidic residues" evidence="4">
    <location>
        <begin position="460"/>
        <end position="479"/>
    </location>
</feature>